<name>A0A2C9CXJ2_9CAUD</name>
<reference evidence="1" key="1">
    <citation type="submission" date="2017-10" db="EMBL/GenBank/DDBJ databases">
        <authorList>
            <person name="Banno H."/>
            <person name="Chua N.-H."/>
        </authorList>
    </citation>
    <scope>NUCLEOTIDE SEQUENCE [LARGE SCALE GENOMIC DNA]</scope>
</reference>
<dbReference type="GeneID" id="40100672"/>
<evidence type="ECO:0000313" key="1">
    <source>
        <dbReference type="EMBL" id="SOK58531.1"/>
    </source>
</evidence>
<reference evidence="3" key="2">
    <citation type="submission" date="2017-10" db="EMBL/GenBank/DDBJ databases">
        <authorList>
            <person name="Skurnik M."/>
        </authorList>
    </citation>
    <scope>NUCLEOTIDE SEQUENCE [LARGE SCALE GENOMIC DNA]</scope>
</reference>
<sequence length="188" mass="20405">MAIPCTGTIKASDINVELGRPTNGTFKIGSPDERALAGKPSGLIKFSDFYCKSAADPLPWNAFSLQTIGGRPISGGVAQLWNIDGSTIGIWGGSVGLIKFNNHFLRPITQVTFQTYYQNTNAWHTVFVYERTNTGSQVALGNYVGLQTFTLNVNVPAGQELWFTLYGGGDQGDANLMDLFRITNVVYA</sequence>
<accession>A0A2C9CXJ2</accession>
<dbReference type="RefSeq" id="YP_009623864.1">
    <property type="nucleotide sequence ID" value="NC_042116.1"/>
</dbReference>
<evidence type="ECO:0000313" key="3">
    <source>
        <dbReference type="Proteomes" id="UP000240931"/>
    </source>
</evidence>
<dbReference type="Proteomes" id="UP000317227">
    <property type="component" value="Segment"/>
</dbReference>
<proteinExistence type="predicted"/>
<dbReference type="EMBL" id="LR596615">
    <property type="protein sequence ID" value="VUE36300.1"/>
    <property type="molecule type" value="Genomic_DNA"/>
</dbReference>
<dbReference type="EMBL" id="LT960551">
    <property type="protein sequence ID" value="SOK58531.1"/>
    <property type="molecule type" value="Genomic_DNA"/>
</dbReference>
<protein>
    <submittedName>
        <fullName evidence="1">Uncharacterized protein</fullName>
    </submittedName>
</protein>
<dbReference type="Proteomes" id="UP000240931">
    <property type="component" value="Segment"/>
</dbReference>
<evidence type="ECO:0000313" key="4">
    <source>
        <dbReference type="Proteomes" id="UP000317227"/>
    </source>
</evidence>
<evidence type="ECO:0000313" key="2">
    <source>
        <dbReference type="EMBL" id="VUE36300.1"/>
    </source>
</evidence>
<dbReference type="OrthoDB" id="32712at10239"/>
<keyword evidence="3" id="KW-1185">Reference proteome</keyword>
<dbReference type="KEGG" id="vg:40100672"/>
<organism evidence="1 3">
    <name type="scientific">Yersinia phage fHe-Yen9-04</name>
    <dbReference type="NCBI Taxonomy" id="2052742"/>
    <lineage>
        <taxon>Viruses</taxon>
        <taxon>Duplodnaviria</taxon>
        <taxon>Heunggongvirae</taxon>
        <taxon>Uroviricota</taxon>
        <taxon>Caudoviricetes</taxon>
        <taxon>Eneladusvirus</taxon>
        <taxon>Eneladusvirus Yen904</taxon>
    </lineage>
</organism>
<reference evidence="2 4" key="3">
    <citation type="submission" date="2019-06" db="EMBL/GenBank/DDBJ databases">
        <authorList>
            <person name="Bower L."/>
            <person name="Leinonen R."/>
        </authorList>
    </citation>
    <scope>NUCLEOTIDE SEQUENCE [LARGE SCALE GENOMIC DNA]</scope>
</reference>
<gene>
    <name evidence="1" type="primary">g254</name>
</gene>